<reference evidence="1" key="1">
    <citation type="journal article" date="2020" name="Fungal Divers.">
        <title>Resolving the Mortierellaceae phylogeny through synthesis of multi-gene phylogenetics and phylogenomics.</title>
        <authorList>
            <person name="Vandepol N."/>
            <person name="Liber J."/>
            <person name="Desiro A."/>
            <person name="Na H."/>
            <person name="Kennedy M."/>
            <person name="Barry K."/>
            <person name="Grigoriev I.V."/>
            <person name="Miller A.N."/>
            <person name="O'Donnell K."/>
            <person name="Stajich J.E."/>
            <person name="Bonito G."/>
        </authorList>
    </citation>
    <scope>NUCLEOTIDE SEQUENCE</scope>
    <source>
        <strain evidence="1">KOD1015</strain>
    </source>
</reference>
<dbReference type="Proteomes" id="UP000780801">
    <property type="component" value="Unassembled WGS sequence"/>
</dbReference>
<comment type="caution">
    <text evidence="1">The sequence shown here is derived from an EMBL/GenBank/DDBJ whole genome shotgun (WGS) entry which is preliminary data.</text>
</comment>
<evidence type="ECO:0000313" key="1">
    <source>
        <dbReference type="EMBL" id="KAF9579659.1"/>
    </source>
</evidence>
<sequence length="317" mass="36252">MSEKIIDPKPSTFSQFCFFKSLSYSLFEGDWSNMVESWQSMVAVNAPLPEFIANLKPFFANAPWLLPVFHRYMSFVQKDQDFLSTLTTVLLSTPLLIKVQRILQSTQLFSEYMVALQLDNPSASHTQVMHTLQTFLSRLPEPQRLEIQRVFAEEEAADSMGLTTSTLDQALQLLHSDTQLYIDILSTLQLNQIENLPWNAVVEKIGSMVLERKPQAWSGIQLFLQGLHSQHHPESFANVDEDEFGGDEVLEKVEGIDYYRDVNAEKEFETYPEGDDYDRDYATFLHDMQDIQSGRNVLSDDFAALKVGDSLRIVESC</sequence>
<keyword evidence="2" id="KW-1185">Reference proteome</keyword>
<protein>
    <submittedName>
        <fullName evidence="1">Uncharacterized protein</fullName>
    </submittedName>
</protein>
<organism evidence="1 2">
    <name type="scientific">Lunasporangiospora selenospora</name>
    <dbReference type="NCBI Taxonomy" id="979761"/>
    <lineage>
        <taxon>Eukaryota</taxon>
        <taxon>Fungi</taxon>
        <taxon>Fungi incertae sedis</taxon>
        <taxon>Mucoromycota</taxon>
        <taxon>Mortierellomycotina</taxon>
        <taxon>Mortierellomycetes</taxon>
        <taxon>Mortierellales</taxon>
        <taxon>Mortierellaceae</taxon>
        <taxon>Lunasporangiospora</taxon>
    </lineage>
</organism>
<dbReference type="OrthoDB" id="2156793at2759"/>
<proteinExistence type="predicted"/>
<evidence type="ECO:0000313" key="2">
    <source>
        <dbReference type="Proteomes" id="UP000780801"/>
    </source>
</evidence>
<name>A0A9P6FQN9_9FUNG</name>
<gene>
    <name evidence="1" type="ORF">BGW38_003993</name>
</gene>
<dbReference type="EMBL" id="JAABOA010002594">
    <property type="protein sequence ID" value="KAF9579659.1"/>
    <property type="molecule type" value="Genomic_DNA"/>
</dbReference>
<dbReference type="AlphaFoldDB" id="A0A9P6FQN9"/>
<accession>A0A9P6FQN9</accession>